<feature type="transmembrane region" description="Helical" evidence="2">
    <location>
        <begin position="89"/>
        <end position="108"/>
    </location>
</feature>
<feature type="region of interest" description="Disordered" evidence="1">
    <location>
        <begin position="154"/>
        <end position="194"/>
    </location>
</feature>
<dbReference type="AlphaFoldDB" id="A0A6S6NWH8"/>
<keyword evidence="2" id="KW-0812">Transmembrane</keyword>
<feature type="compositionally biased region" description="Pro residues" evidence="1">
    <location>
        <begin position="179"/>
        <end position="194"/>
    </location>
</feature>
<evidence type="ECO:0000256" key="2">
    <source>
        <dbReference type="SAM" id="Phobius"/>
    </source>
</evidence>
<evidence type="ECO:0000313" key="4">
    <source>
        <dbReference type="Proteomes" id="UP000515734"/>
    </source>
</evidence>
<keyword evidence="2" id="KW-1133">Transmembrane helix</keyword>
<accession>A0A6S6NWH8</accession>
<dbReference type="Proteomes" id="UP000515734">
    <property type="component" value="Chromosome"/>
</dbReference>
<evidence type="ECO:0000256" key="1">
    <source>
        <dbReference type="SAM" id="MobiDB-lite"/>
    </source>
</evidence>
<reference evidence="3 4" key="1">
    <citation type="submission" date="2020-07" db="EMBL/GenBank/DDBJ databases">
        <title>Complete genome sequence of Mycolicibacterium litorale like strain isolated from cardiac implantable electronic device infection.</title>
        <authorList>
            <person name="Fukano H."/>
            <person name="Miyama H."/>
            <person name="Hoshino Y."/>
        </authorList>
    </citation>
    <scope>NUCLEOTIDE SEQUENCE [LARGE SCALE GENOMIC DNA]</scope>
    <source>
        <strain evidence="3 4">NIIDNTM18</strain>
    </source>
</reference>
<keyword evidence="2" id="KW-0472">Membrane</keyword>
<feature type="transmembrane region" description="Helical" evidence="2">
    <location>
        <begin position="12"/>
        <end position="38"/>
    </location>
</feature>
<feature type="transmembrane region" description="Helical" evidence="2">
    <location>
        <begin position="44"/>
        <end position="68"/>
    </location>
</feature>
<feature type="compositionally biased region" description="Low complexity" evidence="1">
    <location>
        <begin position="154"/>
        <end position="178"/>
    </location>
</feature>
<organism evidence="3 4">
    <name type="scientific">Mycolicibacterium litorale</name>
    <dbReference type="NCBI Taxonomy" id="758802"/>
    <lineage>
        <taxon>Bacteria</taxon>
        <taxon>Bacillati</taxon>
        <taxon>Actinomycetota</taxon>
        <taxon>Actinomycetes</taxon>
        <taxon>Mycobacteriales</taxon>
        <taxon>Mycobacteriaceae</taxon>
        <taxon>Mycolicibacterium</taxon>
    </lineage>
</organism>
<dbReference type="EMBL" id="AP023287">
    <property type="protein sequence ID" value="BCI51503.1"/>
    <property type="molecule type" value="Genomic_DNA"/>
</dbReference>
<protein>
    <submittedName>
        <fullName evidence="3">Uncharacterized protein</fullName>
    </submittedName>
</protein>
<proteinExistence type="predicted"/>
<feature type="transmembrane region" description="Helical" evidence="2">
    <location>
        <begin position="128"/>
        <end position="147"/>
    </location>
</feature>
<gene>
    <name evidence="3" type="ORF">NIIDNTM18_07810</name>
</gene>
<name>A0A6S6NWH8_9MYCO</name>
<evidence type="ECO:0000313" key="3">
    <source>
        <dbReference type="EMBL" id="BCI51503.1"/>
    </source>
</evidence>
<sequence>MAGFRRVYGSHPLHLLTLVAGLALFGYVVAMLGVSALWNPRTWWQSIVVWFAAAVIGHDLVLYPLYTLADRVLALSERIPVPVPLLNHLRVPALGAALTFLVFSPGILRQGGRTYTAATGLTQEPFLGRWLLLVAAMFAVSAAVYAARLAMTRPPATAPPASRASAARPDAAPSSTTRPPLPAPPHNRPPPTPS</sequence>